<feature type="repeat" description="ANK" evidence="1">
    <location>
        <begin position="374"/>
        <end position="407"/>
    </location>
</feature>
<evidence type="ECO:0000256" key="1">
    <source>
        <dbReference type="PROSITE-ProRule" id="PRU00023"/>
    </source>
</evidence>
<dbReference type="InterPro" id="IPR036770">
    <property type="entry name" value="Ankyrin_rpt-contain_sf"/>
</dbReference>
<organism evidence="2 3">
    <name type="scientific">Aspergillus arachidicola</name>
    <dbReference type="NCBI Taxonomy" id="656916"/>
    <lineage>
        <taxon>Eukaryota</taxon>
        <taxon>Fungi</taxon>
        <taxon>Dikarya</taxon>
        <taxon>Ascomycota</taxon>
        <taxon>Pezizomycotina</taxon>
        <taxon>Eurotiomycetes</taxon>
        <taxon>Eurotiomycetidae</taxon>
        <taxon>Eurotiales</taxon>
        <taxon>Aspergillaceae</taxon>
        <taxon>Aspergillus</taxon>
        <taxon>Aspergillus subgen. Circumdati</taxon>
    </lineage>
</organism>
<dbReference type="STRING" id="656916.A0A2G7FZB5"/>
<reference evidence="2 3" key="1">
    <citation type="submission" date="2017-05" db="EMBL/GenBank/DDBJ databases">
        <title>Genome sequence for an aflatoxigenic pathogen of Argentinian peanut, Aspergillus arachidicola.</title>
        <authorList>
            <person name="Moore G."/>
            <person name="Beltz S.B."/>
            <person name="Mack B.M."/>
        </authorList>
    </citation>
    <scope>NUCLEOTIDE SEQUENCE [LARGE SCALE GENOMIC DNA]</scope>
    <source>
        <strain evidence="2 3">CBS 117610</strain>
    </source>
</reference>
<evidence type="ECO:0000313" key="2">
    <source>
        <dbReference type="EMBL" id="PIG85939.1"/>
    </source>
</evidence>
<dbReference type="PROSITE" id="PS50088">
    <property type="entry name" value="ANK_REPEAT"/>
    <property type="match status" value="2"/>
</dbReference>
<dbReference type="InterPro" id="IPR051616">
    <property type="entry name" value="Cul2-RING_E3_ligase_SR"/>
</dbReference>
<dbReference type="EMBL" id="NEXV01000294">
    <property type="protein sequence ID" value="PIG85939.1"/>
    <property type="molecule type" value="Genomic_DNA"/>
</dbReference>
<keyword evidence="1" id="KW-0040">ANK repeat</keyword>
<sequence>MPDGFDDIAKVFLGTCRSLWTIEVGLGELTTANRPLPMIIVQEVEQKFIEAYQDFQNLDRIVTELIQCKHCGILGKSQKMWRQPNMELKRISESLKRTFETLKITVLAFYCYLALDRTAKTRPVAGTNKAKALGWGMAETKQLFHAVKTVPAGLRSILIPSISPNPFNQENMVSICTIESMQEGISSAQLLASSLSIGRDSDLSHIQSQETGPRCEDHQHIQSSSVLTLLQEKPSYWTASNVRCLKNLLVSAIRVRNYQLMKQLLDSGVSPDMDENTHPLNEAIVHRDIEGMLLLLLFGANSNAPDHQGKTPLFLVVEQSFIEGLRLLLKYRADPCFMTSEMESALGLSVQILKTEYARLILSHGADANHKMRNGNTVLIEAIQKRAPRRLINLLLNAGADPDSKNKKGMSALFAAVQGNQVTIVTALLNNGANPNLPGLEHVLWPAIYRPACLHILIASGADVRKAPGIIEQAIISNNINSTRIILQASVDPNFKKEGVVVRARGIHRDIWYQPGLPDIKEESEQHDYRT</sequence>
<dbReference type="Proteomes" id="UP000231358">
    <property type="component" value="Unassembled WGS sequence"/>
</dbReference>
<dbReference type="Gene3D" id="1.25.40.20">
    <property type="entry name" value="Ankyrin repeat-containing domain"/>
    <property type="match status" value="2"/>
</dbReference>
<dbReference type="InterPro" id="IPR002110">
    <property type="entry name" value="Ankyrin_rpt"/>
</dbReference>
<feature type="repeat" description="ANK" evidence="1">
    <location>
        <begin position="408"/>
        <end position="440"/>
    </location>
</feature>
<name>A0A2G7FZB5_9EURO</name>
<comment type="caution">
    <text evidence="2">The sequence shown here is derived from an EMBL/GenBank/DDBJ whole genome shotgun (WGS) entry which is preliminary data.</text>
</comment>
<evidence type="ECO:0000313" key="3">
    <source>
        <dbReference type="Proteomes" id="UP000231358"/>
    </source>
</evidence>
<dbReference type="PANTHER" id="PTHR46224">
    <property type="entry name" value="ANKYRIN REPEAT FAMILY PROTEIN"/>
    <property type="match status" value="1"/>
</dbReference>
<protein>
    <submittedName>
        <fullName evidence="2">Uncharacterized protein</fullName>
    </submittedName>
</protein>
<dbReference type="AlphaFoldDB" id="A0A2G7FZB5"/>
<dbReference type="PANTHER" id="PTHR46224:SF64">
    <property type="entry name" value="IQ MOTIF AND ANKYRIN REPEAT DOMAIN-CONTAINING PROTEIN 1"/>
    <property type="match status" value="1"/>
</dbReference>
<proteinExistence type="predicted"/>
<gene>
    <name evidence="2" type="ORF">AARAC_004483</name>
</gene>
<dbReference type="PROSITE" id="PS50297">
    <property type="entry name" value="ANK_REP_REGION"/>
    <property type="match status" value="2"/>
</dbReference>
<dbReference type="SMART" id="SM00248">
    <property type="entry name" value="ANK"/>
    <property type="match status" value="7"/>
</dbReference>
<keyword evidence="3" id="KW-1185">Reference proteome</keyword>
<accession>A0A2G7FZB5</accession>
<dbReference type="Pfam" id="PF12796">
    <property type="entry name" value="Ank_2"/>
    <property type="match status" value="2"/>
</dbReference>
<dbReference type="SUPFAM" id="SSF48403">
    <property type="entry name" value="Ankyrin repeat"/>
    <property type="match status" value="1"/>
</dbReference>